<dbReference type="eggNOG" id="COG0776">
    <property type="taxonomic scope" value="Bacteria"/>
</dbReference>
<dbReference type="GO" id="GO:0030527">
    <property type="term" value="F:structural constituent of chromatin"/>
    <property type="evidence" value="ECO:0007669"/>
    <property type="project" value="InterPro"/>
</dbReference>
<dbReference type="HOGENOM" id="CLU_105066_1_3_7"/>
<dbReference type="KEGG" id="dbr:Deba_3111"/>
<dbReference type="GO" id="GO:0006417">
    <property type="term" value="P:regulation of translation"/>
    <property type="evidence" value="ECO:0007669"/>
    <property type="project" value="UniProtKB-KW"/>
</dbReference>
<dbReference type="OrthoDB" id="9797747at2"/>
<evidence type="ECO:0000256" key="3">
    <source>
        <dbReference type="ARBA" id="ARBA00022845"/>
    </source>
</evidence>
<evidence type="ECO:0000256" key="5">
    <source>
        <dbReference type="ARBA" id="ARBA00023125"/>
    </source>
</evidence>
<dbReference type="PANTHER" id="PTHR33175:SF2">
    <property type="entry name" value="INTEGRATION HOST FACTOR SUBUNIT ALPHA"/>
    <property type="match status" value="1"/>
</dbReference>
<feature type="region of interest" description="Disordered" evidence="9">
    <location>
        <begin position="55"/>
        <end position="75"/>
    </location>
</feature>
<keyword evidence="6" id="KW-0804">Transcription</keyword>
<dbReference type="Proteomes" id="UP000009047">
    <property type="component" value="Chromosome"/>
</dbReference>
<dbReference type="SMART" id="SM00411">
    <property type="entry name" value="BHL"/>
    <property type="match status" value="1"/>
</dbReference>
<protein>
    <recommendedName>
        <fullName evidence="2">Integration host factor subunit alpha</fullName>
    </recommendedName>
</protein>
<dbReference type="GO" id="GO:0006310">
    <property type="term" value="P:DNA recombination"/>
    <property type="evidence" value="ECO:0007669"/>
    <property type="project" value="UniProtKB-KW"/>
</dbReference>
<dbReference type="Gene3D" id="4.10.520.10">
    <property type="entry name" value="IHF-like DNA-binding proteins"/>
    <property type="match status" value="1"/>
</dbReference>
<dbReference type="GO" id="GO:0005829">
    <property type="term" value="C:cytosol"/>
    <property type="evidence" value="ECO:0007669"/>
    <property type="project" value="TreeGrafter"/>
</dbReference>
<evidence type="ECO:0000256" key="7">
    <source>
        <dbReference type="ARBA" id="ARBA00023172"/>
    </source>
</evidence>
<keyword evidence="3" id="KW-0810">Translation regulation</keyword>
<dbReference type="CDD" id="cd13835">
    <property type="entry name" value="IHF_A"/>
    <property type="match status" value="1"/>
</dbReference>
<dbReference type="SUPFAM" id="SSF47729">
    <property type="entry name" value="IHF-like DNA-binding proteins"/>
    <property type="match status" value="1"/>
</dbReference>
<dbReference type="STRING" id="644282.Deba_3111"/>
<dbReference type="GO" id="GO:0009893">
    <property type="term" value="P:positive regulation of metabolic process"/>
    <property type="evidence" value="ECO:0007669"/>
    <property type="project" value="UniProtKB-ARBA"/>
</dbReference>
<name>E1QLM9_DESB2</name>
<dbReference type="Pfam" id="PF00216">
    <property type="entry name" value="Bac_DNA_binding"/>
    <property type="match status" value="1"/>
</dbReference>
<keyword evidence="7" id="KW-0233">DNA recombination</keyword>
<evidence type="ECO:0000256" key="8">
    <source>
        <dbReference type="RuleBase" id="RU003939"/>
    </source>
</evidence>
<sequence length="93" mass="10286">MTLTKADIIARVYANGQLTKAEAADSIEESLRLIKEALGSGDEVLVSGFGKWSVRDKNQRRGRNPQTGDPLTLPPRRVVTFRPSRVLKAKIQP</sequence>
<accession>E1QLM9</accession>
<evidence type="ECO:0000256" key="4">
    <source>
        <dbReference type="ARBA" id="ARBA00023015"/>
    </source>
</evidence>
<evidence type="ECO:0000256" key="9">
    <source>
        <dbReference type="SAM" id="MobiDB-lite"/>
    </source>
</evidence>
<dbReference type="EMBL" id="CP002085">
    <property type="protein sequence ID" value="ADK86464.1"/>
    <property type="molecule type" value="Genomic_DNA"/>
</dbReference>
<evidence type="ECO:0000256" key="1">
    <source>
        <dbReference type="ARBA" id="ARBA00010529"/>
    </source>
</evidence>
<comment type="similarity">
    <text evidence="1 8">Belongs to the bacterial histone-like protein family.</text>
</comment>
<evidence type="ECO:0000313" key="11">
    <source>
        <dbReference type="Proteomes" id="UP000009047"/>
    </source>
</evidence>
<evidence type="ECO:0000256" key="2">
    <source>
        <dbReference type="ARBA" id="ARBA00018329"/>
    </source>
</evidence>
<gene>
    <name evidence="10" type="ordered locus">Deba_3111</name>
</gene>
<dbReference type="AlphaFoldDB" id="E1QLM9"/>
<keyword evidence="11" id="KW-1185">Reference proteome</keyword>
<dbReference type="InterPro" id="IPR010992">
    <property type="entry name" value="IHF-like_DNA-bd_dom_sf"/>
</dbReference>
<evidence type="ECO:0000313" key="10">
    <source>
        <dbReference type="EMBL" id="ADK86464.1"/>
    </source>
</evidence>
<evidence type="ECO:0000256" key="6">
    <source>
        <dbReference type="ARBA" id="ARBA00023163"/>
    </source>
</evidence>
<dbReference type="InterPro" id="IPR000119">
    <property type="entry name" value="Hist_DNA-bd"/>
</dbReference>
<dbReference type="InterPro" id="IPR005684">
    <property type="entry name" value="IHF_alpha"/>
</dbReference>
<dbReference type="GO" id="GO:0006355">
    <property type="term" value="P:regulation of DNA-templated transcription"/>
    <property type="evidence" value="ECO:0007669"/>
    <property type="project" value="InterPro"/>
</dbReference>
<proteinExistence type="inferred from homology"/>
<keyword evidence="4" id="KW-0805">Transcription regulation</keyword>
<dbReference type="PANTHER" id="PTHR33175">
    <property type="entry name" value="DNA-BINDING PROTEIN HU"/>
    <property type="match status" value="1"/>
</dbReference>
<organism evidence="10 11">
    <name type="scientific">Desulfarculus baarsii (strain ATCC 33931 / DSM 2075 / LMG 7858 / VKM B-1802 / 2st14)</name>
    <dbReference type="NCBI Taxonomy" id="644282"/>
    <lineage>
        <taxon>Bacteria</taxon>
        <taxon>Pseudomonadati</taxon>
        <taxon>Thermodesulfobacteriota</taxon>
        <taxon>Desulfarculia</taxon>
        <taxon>Desulfarculales</taxon>
        <taxon>Desulfarculaceae</taxon>
        <taxon>Desulfarculus</taxon>
    </lineage>
</organism>
<dbReference type="PRINTS" id="PR01727">
    <property type="entry name" value="DNABINDINGHU"/>
</dbReference>
<dbReference type="RefSeq" id="WP_013259901.1">
    <property type="nucleotide sequence ID" value="NC_014365.1"/>
</dbReference>
<dbReference type="GO" id="GO:0003677">
    <property type="term" value="F:DNA binding"/>
    <property type="evidence" value="ECO:0007669"/>
    <property type="project" value="UniProtKB-KW"/>
</dbReference>
<keyword evidence="5 10" id="KW-0238">DNA-binding</keyword>
<reference evidence="10 11" key="1">
    <citation type="journal article" date="2010" name="Stand. Genomic Sci.">
        <title>Complete genome sequence of Desulfarculus baarsii type strain (2st14).</title>
        <authorList>
            <person name="Sun H."/>
            <person name="Spring S."/>
            <person name="Lapidus A."/>
            <person name="Davenport K."/>
            <person name="Del Rio T.G."/>
            <person name="Tice H."/>
            <person name="Nolan M."/>
            <person name="Copeland A."/>
            <person name="Cheng J.F."/>
            <person name="Lucas S."/>
            <person name="Tapia R."/>
            <person name="Goodwin L."/>
            <person name="Pitluck S."/>
            <person name="Ivanova N."/>
            <person name="Pagani I."/>
            <person name="Mavromatis K."/>
            <person name="Ovchinnikova G."/>
            <person name="Pati A."/>
            <person name="Chen A."/>
            <person name="Palaniappan K."/>
            <person name="Hauser L."/>
            <person name="Chang Y.J."/>
            <person name="Jeffries C.D."/>
            <person name="Detter J.C."/>
            <person name="Han C."/>
            <person name="Rohde M."/>
            <person name="Brambilla E."/>
            <person name="Goker M."/>
            <person name="Woyke T."/>
            <person name="Bristow J."/>
            <person name="Eisen J.A."/>
            <person name="Markowitz V."/>
            <person name="Hugenholtz P."/>
            <person name="Kyrpides N.C."/>
            <person name="Klenk H.P."/>
            <person name="Land M."/>
        </authorList>
    </citation>
    <scope>NUCLEOTIDE SEQUENCE [LARGE SCALE GENOMIC DNA]</scope>
    <source>
        <strain evidence="11">ATCC 33931 / DSM 2075 / LMG 7858 / VKM B-1802 / 2st14</strain>
    </source>
</reference>